<feature type="region of interest" description="Disordered" evidence="1">
    <location>
        <begin position="728"/>
        <end position="765"/>
    </location>
</feature>
<gene>
    <name evidence="2" type="ORF">BD626DRAFT_633076</name>
</gene>
<reference evidence="2 3" key="1">
    <citation type="journal article" date="2019" name="New Phytol.">
        <title>Comparative genomics reveals unique wood-decay strategies and fruiting body development in the Schizophyllaceae.</title>
        <authorList>
            <person name="Almasi E."/>
            <person name="Sahu N."/>
            <person name="Krizsan K."/>
            <person name="Balint B."/>
            <person name="Kovacs G.M."/>
            <person name="Kiss B."/>
            <person name="Cseklye J."/>
            <person name="Drula E."/>
            <person name="Henrissat B."/>
            <person name="Nagy I."/>
            <person name="Chovatia M."/>
            <person name="Adam C."/>
            <person name="LaButti K."/>
            <person name="Lipzen A."/>
            <person name="Riley R."/>
            <person name="Grigoriev I.V."/>
            <person name="Nagy L.G."/>
        </authorList>
    </citation>
    <scope>NUCLEOTIDE SEQUENCE [LARGE SCALE GENOMIC DNA]</scope>
    <source>
        <strain evidence="2 3">NL-1724</strain>
    </source>
</reference>
<dbReference type="Proteomes" id="UP000320762">
    <property type="component" value="Unassembled WGS sequence"/>
</dbReference>
<keyword evidence="3" id="KW-1185">Reference proteome</keyword>
<sequence>MHPFLLRPFRFLYNDLRNLHARHVEGHKPNPGYYLKEIGRDPSLVTIAADRCLGVASEHGGPCKRCANLSAAVESMKHRATYVQGGRLATRSHATLVQNLKDAQAKIEALELKVCNLESSTSAETIAKWKQLYGLMARNEVPALQRLLATAYKEEVGIDGLLSRVQLAIDGKYRPKNYTRNDIDIGMTLYEFGGAGAVHAAHNSHLALPALKTLRKYRQDFTLHASTEQSDIIGDAGDNIEVQFAPRDDAPPRVRVGHSLAVDEMAGDGRVCYICKKDAIGGLCREHSGNLSSVRVGDDLANSMEAAEAVKQGKVHIGKEFTCAAILPHSRTNYGARPIIISPTCKHGLVSDSVQLLMSGIRAWQLSPFGERASGPLWYLTSDGDATRRNAMYKICMRKPLDPKGELYRRLRGCVGLNLWVGEGDLTMDFDYKHIFKRICTLLCSKDGLSIDKVVINKELLSIWLEKLTGYDWSEASIHALLHPKDAQDVPRAIKLLSRVAELRHLDTSTFTPSEKNTHRVLSLLGEALHSLLEPFINPDMDLPEQVTHLVKASHLFCALYSHHGGTAFMPNQLYADIQCMIKNAVFCVAKSQVLDPELDVYICLLGDDQLEKLFGRVRMLGGHSPNVDVSEMVTRCRGALNLADIFSRQPQYEREPERLRMHRSRDYDHLSPRDWNRRGTNVTGKYCNLELCWRKGVILATGVLRRLGVVVNFAAMFRAHDHDLMRPKGGDYPGVSKDIDRSLAESEAAESSSAAGELASQSEEATSDVQAVEAALTHAWTRLQARTAVEHSVWMKLDEAGRERHKTSILREVFDLTHDIDYHKTHDRILRIRCFSIGGDSWDRTTGLKQGKDLPSEERFEIGDLFATLVRLRSGQVSLAIAQCTGIKTSDSKSLAGAPRAEIALTDSAYTISGQTLALQPFRDDEGEIRWAWDRSFVAFEAVKTRQSTVPLDASAVIKKGQLVLNTPSSLVIPLRDEAESATVPAEVLGSVDETWVLSESTMANLRQRLWARICKPDSQLRERVATYGAVLAGSFPYCGSSTKEDAISASHIAGVIERASTKDEQRLPCRVCGQNVSGPDRQTHMGKHIFLASTGQPDESATEAPVSRAYPCGFCGGPSRTEQQDGCSVGFGAKNTAVSTCSQAHSFMIKSAAKASRAKPCTNVPMRCRLCPMIQWKYNMSTHLRERHPGWKPRDVVDDEFVKALTISEQEATELPLFGKATAQGKGSSRLKRRRSPSPSVEEATARSAKQPKTAHISSFAPPADAWDPWSSHL</sequence>
<proteinExistence type="predicted"/>
<comment type="caution">
    <text evidence="2">The sequence shown here is derived from an EMBL/GenBank/DDBJ whole genome shotgun (WGS) entry which is preliminary data.</text>
</comment>
<evidence type="ECO:0000313" key="3">
    <source>
        <dbReference type="Proteomes" id="UP000320762"/>
    </source>
</evidence>
<feature type="compositionally biased region" description="Low complexity" evidence="1">
    <location>
        <begin position="746"/>
        <end position="765"/>
    </location>
</feature>
<evidence type="ECO:0000313" key="2">
    <source>
        <dbReference type="EMBL" id="TRM59533.1"/>
    </source>
</evidence>
<dbReference type="EMBL" id="VDMD01000027">
    <property type="protein sequence ID" value="TRM59533.1"/>
    <property type="molecule type" value="Genomic_DNA"/>
</dbReference>
<name>A0A550C412_9AGAR</name>
<dbReference type="AlphaFoldDB" id="A0A550C412"/>
<dbReference type="STRING" id="97359.A0A550C412"/>
<evidence type="ECO:0000256" key="1">
    <source>
        <dbReference type="SAM" id="MobiDB-lite"/>
    </source>
</evidence>
<feature type="region of interest" description="Disordered" evidence="1">
    <location>
        <begin position="1220"/>
        <end position="1276"/>
    </location>
</feature>
<protein>
    <submittedName>
        <fullName evidence="2">Uncharacterized protein</fullName>
    </submittedName>
</protein>
<accession>A0A550C412</accession>
<organism evidence="2 3">
    <name type="scientific">Schizophyllum amplum</name>
    <dbReference type="NCBI Taxonomy" id="97359"/>
    <lineage>
        <taxon>Eukaryota</taxon>
        <taxon>Fungi</taxon>
        <taxon>Dikarya</taxon>
        <taxon>Basidiomycota</taxon>
        <taxon>Agaricomycotina</taxon>
        <taxon>Agaricomycetes</taxon>
        <taxon>Agaricomycetidae</taxon>
        <taxon>Agaricales</taxon>
        <taxon>Schizophyllaceae</taxon>
        <taxon>Schizophyllum</taxon>
    </lineage>
</organism>
<dbReference type="OrthoDB" id="2691851at2759"/>